<dbReference type="PANTHER" id="PTHR42760:SF106">
    <property type="entry name" value="PROTEIN FIXR"/>
    <property type="match status" value="1"/>
</dbReference>
<dbReference type="PROSITE" id="PS00061">
    <property type="entry name" value="ADH_SHORT"/>
    <property type="match status" value="1"/>
</dbReference>
<dbReference type="InterPro" id="IPR002347">
    <property type="entry name" value="SDR_fam"/>
</dbReference>
<proteinExistence type="inferred from homology"/>
<evidence type="ECO:0000256" key="2">
    <source>
        <dbReference type="SAM" id="MobiDB-lite"/>
    </source>
</evidence>
<dbReference type="EMBL" id="CP000463">
    <property type="protein sequence ID" value="ABJ08464.1"/>
    <property type="molecule type" value="Genomic_DNA"/>
</dbReference>
<comment type="similarity">
    <text evidence="1">Belongs to the short-chain dehydrogenases/reductases (SDR) family.</text>
</comment>
<dbReference type="CDD" id="cd05233">
    <property type="entry name" value="SDR_c"/>
    <property type="match status" value="1"/>
</dbReference>
<dbReference type="eggNOG" id="COG1028">
    <property type="taxonomic scope" value="Bacteria"/>
</dbReference>
<gene>
    <name evidence="3" type="ordered locus">RPE_4544</name>
</gene>
<dbReference type="PRINTS" id="PR00081">
    <property type="entry name" value="GDHRDH"/>
</dbReference>
<dbReference type="GO" id="GO:0016616">
    <property type="term" value="F:oxidoreductase activity, acting on the CH-OH group of donors, NAD or NADP as acceptor"/>
    <property type="evidence" value="ECO:0007669"/>
    <property type="project" value="TreeGrafter"/>
</dbReference>
<dbReference type="SUPFAM" id="SSF51735">
    <property type="entry name" value="NAD(P)-binding Rossmann-fold domains"/>
    <property type="match status" value="1"/>
</dbReference>
<dbReference type="HOGENOM" id="CLU_010194_1_2_5"/>
<evidence type="ECO:0000256" key="1">
    <source>
        <dbReference type="ARBA" id="ARBA00006484"/>
    </source>
</evidence>
<dbReference type="STRING" id="316055.RPE_4544"/>
<dbReference type="PANTHER" id="PTHR42760">
    <property type="entry name" value="SHORT-CHAIN DEHYDROGENASES/REDUCTASES FAMILY MEMBER"/>
    <property type="match status" value="1"/>
</dbReference>
<feature type="compositionally biased region" description="Low complexity" evidence="2">
    <location>
        <begin position="20"/>
        <end position="34"/>
    </location>
</feature>
<dbReference type="PRINTS" id="PR00080">
    <property type="entry name" value="SDRFAMILY"/>
</dbReference>
<sequence length="306" mass="32529">MVSVGEGAHAELRHPGAEHPGGQHPGSQHPGSQHPEARHPGEMPPAGGACPFHNDQRESRSGRQKTLVLTGASRGIGHATGKLFSDAGWRIVTCSRQPFQDDRCPWSGGSEDHVEIELGDYRALPRAISALKERLGGAPLHALINNAAISPKGMDGDRLTSLNTPPDTWMSVFHVNLLAPIMLAQGLFDELRAGSGSIINVTSIVGSRVHPFAGSAYATSKAALACLTREMAHDYAPYGIRVNAIAPGEIKTDILSPETEALLAPTIPMRRIGTPDEVAKVMFFLCSDAASYVTGEEIHINGGQHV</sequence>
<dbReference type="KEGG" id="rpe:RPE_4544"/>
<dbReference type="AlphaFoldDB" id="Q07HX0"/>
<dbReference type="Gene3D" id="3.40.50.720">
    <property type="entry name" value="NAD(P)-binding Rossmann-like Domain"/>
    <property type="match status" value="1"/>
</dbReference>
<feature type="region of interest" description="Disordered" evidence="2">
    <location>
        <begin position="1"/>
        <end position="64"/>
    </location>
</feature>
<dbReference type="InterPro" id="IPR036291">
    <property type="entry name" value="NAD(P)-bd_dom_sf"/>
</dbReference>
<dbReference type="FunFam" id="3.40.50.720:FF:000084">
    <property type="entry name" value="Short-chain dehydrogenase reductase"/>
    <property type="match status" value="1"/>
</dbReference>
<protein>
    <submittedName>
        <fullName evidence="3">Short-chain dehydrogenase/reductase SDR</fullName>
    </submittedName>
</protein>
<reference evidence="3" key="1">
    <citation type="submission" date="2006-09" db="EMBL/GenBank/DDBJ databases">
        <title>Complete sequence of Rhodopseudomonas palustris BisA53.</title>
        <authorList>
            <consortium name="US DOE Joint Genome Institute"/>
            <person name="Copeland A."/>
            <person name="Lucas S."/>
            <person name="Lapidus A."/>
            <person name="Barry K."/>
            <person name="Detter J.C."/>
            <person name="Glavina del Rio T."/>
            <person name="Hammon N."/>
            <person name="Israni S."/>
            <person name="Dalin E."/>
            <person name="Tice H."/>
            <person name="Pitluck S."/>
            <person name="Chain P."/>
            <person name="Malfatti S."/>
            <person name="Shin M."/>
            <person name="Vergez L."/>
            <person name="Schmutz J."/>
            <person name="Larimer F."/>
            <person name="Land M."/>
            <person name="Hauser L."/>
            <person name="Pelletier D.A."/>
            <person name="Kyrpides N."/>
            <person name="Kim E."/>
            <person name="Harwood C.S."/>
            <person name="Oda Y."/>
            <person name="Richardson P."/>
        </authorList>
    </citation>
    <scope>NUCLEOTIDE SEQUENCE [LARGE SCALE GENOMIC DNA]</scope>
    <source>
        <strain evidence="3">BisA53</strain>
    </source>
</reference>
<feature type="compositionally biased region" description="Basic and acidic residues" evidence="2">
    <location>
        <begin position="8"/>
        <end position="17"/>
    </location>
</feature>
<organism evidence="3">
    <name type="scientific">Rhodopseudomonas palustris (strain BisA53)</name>
    <dbReference type="NCBI Taxonomy" id="316055"/>
    <lineage>
        <taxon>Bacteria</taxon>
        <taxon>Pseudomonadati</taxon>
        <taxon>Pseudomonadota</taxon>
        <taxon>Alphaproteobacteria</taxon>
        <taxon>Hyphomicrobiales</taxon>
        <taxon>Nitrobacteraceae</taxon>
        <taxon>Rhodopseudomonas</taxon>
    </lineage>
</organism>
<accession>Q07HX0</accession>
<name>Q07HX0_RHOP5</name>
<evidence type="ECO:0000313" key="3">
    <source>
        <dbReference type="EMBL" id="ABJ08464.1"/>
    </source>
</evidence>
<dbReference type="Pfam" id="PF13561">
    <property type="entry name" value="adh_short_C2"/>
    <property type="match status" value="1"/>
</dbReference>
<dbReference type="InterPro" id="IPR020904">
    <property type="entry name" value="Sc_DH/Rdtase_CS"/>
</dbReference>